<keyword evidence="1" id="KW-0732">Signal</keyword>
<proteinExistence type="predicted"/>
<comment type="caution">
    <text evidence="3">The sequence shown here is derived from an EMBL/GenBank/DDBJ whole genome shotgun (WGS) entry which is preliminary data.</text>
</comment>
<dbReference type="Gene3D" id="2.60.40.10">
    <property type="entry name" value="Immunoglobulins"/>
    <property type="match status" value="2"/>
</dbReference>
<dbReference type="SUPFAM" id="SSF49899">
    <property type="entry name" value="Concanavalin A-like lectins/glucanases"/>
    <property type="match status" value="1"/>
</dbReference>
<accession>A0A328WIT0</accession>
<dbReference type="SMART" id="SM00060">
    <property type="entry name" value="FN3"/>
    <property type="match status" value="2"/>
</dbReference>
<feature type="domain" description="Fibronectin type-III" evidence="2">
    <location>
        <begin position="282"/>
        <end position="376"/>
    </location>
</feature>
<dbReference type="GO" id="GO:0005975">
    <property type="term" value="P:carbohydrate metabolic process"/>
    <property type="evidence" value="ECO:0007669"/>
    <property type="project" value="UniProtKB-ARBA"/>
</dbReference>
<feature type="signal peptide" evidence="1">
    <location>
        <begin position="1"/>
        <end position="39"/>
    </location>
</feature>
<evidence type="ECO:0000313" key="3">
    <source>
        <dbReference type="EMBL" id="RAR46262.1"/>
    </source>
</evidence>
<dbReference type="CDD" id="cd00063">
    <property type="entry name" value="FN3"/>
    <property type="match status" value="2"/>
</dbReference>
<keyword evidence="4" id="KW-1185">Reference proteome</keyword>
<dbReference type="SUPFAM" id="SSF49265">
    <property type="entry name" value="Fibronectin type III"/>
    <property type="match status" value="2"/>
</dbReference>
<dbReference type="InterPro" id="IPR003961">
    <property type="entry name" value="FN3_dom"/>
</dbReference>
<dbReference type="PROSITE" id="PS50853">
    <property type="entry name" value="FN3"/>
    <property type="match status" value="2"/>
</dbReference>
<name>A0A328WIT0_9FLAO</name>
<dbReference type="InterPro" id="IPR013783">
    <property type="entry name" value="Ig-like_fold"/>
</dbReference>
<evidence type="ECO:0000256" key="1">
    <source>
        <dbReference type="SAM" id="SignalP"/>
    </source>
</evidence>
<feature type="domain" description="Fibronectin type-III" evidence="2">
    <location>
        <begin position="547"/>
        <end position="644"/>
    </location>
</feature>
<dbReference type="EMBL" id="QLSV01000024">
    <property type="protein sequence ID" value="RAR46262.1"/>
    <property type="molecule type" value="Genomic_DNA"/>
</dbReference>
<protein>
    <submittedName>
        <fullName evidence="3">Immune inhibitor A peptidase M6</fullName>
    </submittedName>
</protein>
<gene>
    <name evidence="3" type="ORF">B0I10_1242</name>
</gene>
<reference evidence="3 4" key="1">
    <citation type="submission" date="2018-06" db="EMBL/GenBank/DDBJ databases">
        <title>Genomic Encyclopedia of Type Strains, Phase III (KMG-III): the genomes of soil and plant-associated and newly described type strains.</title>
        <authorList>
            <person name="Whitman W."/>
        </authorList>
    </citation>
    <scope>NUCLEOTIDE SEQUENCE [LARGE SCALE GENOMIC DNA]</scope>
    <source>
        <strain evidence="3 4">CGMCC 1.12504</strain>
    </source>
</reference>
<dbReference type="Gene3D" id="2.60.120.200">
    <property type="match status" value="2"/>
</dbReference>
<evidence type="ECO:0000313" key="4">
    <source>
        <dbReference type="Proteomes" id="UP000249518"/>
    </source>
</evidence>
<feature type="chain" id="PRO_5016294044" evidence="1">
    <location>
        <begin position="40"/>
        <end position="1780"/>
    </location>
</feature>
<dbReference type="Proteomes" id="UP000249518">
    <property type="component" value="Unassembled WGS sequence"/>
</dbReference>
<dbReference type="Pfam" id="PF20009">
    <property type="entry name" value="GEVED"/>
    <property type="match status" value="1"/>
</dbReference>
<dbReference type="Pfam" id="PF20773">
    <property type="entry name" value="InhA-like_MAM"/>
    <property type="match status" value="1"/>
</dbReference>
<sequence length="1780" mass="188832">MNSTLLLKNNQTNVFQKTAFALRVLVVGLLLLLSFSTQAQVNAYGYQEFNGVVNGEVYTPITGTDIFGATIYQERTLIGSEIPLGFNFNYNGLNFTQVKVHSNGFIYFGGTIDPAIAQGDPLSFTGSGRYDGAIAGYSRASLVHASFGSTPIYPGVVSSVQYTTSGAVGSRVFTVQFENMTRYFNLTAPHSGLLNFQIKLYEGSNIVEIIHDVQPLPTGTTNLVGQCGLRGLNNTDFSTRAANTAAYTSTTAGPLATSGLNLRNNSYTGTVIRMQWTPPCYAPTALVAGGLTGTTANISWTAPTIAPAGYQYEIRRSGAGGSGPVGLATSGSLAGTSTTATGLSEGFTYTLYVRSTCGGSSNSAWITGPTFTLPCAATTVPYFLTFDPGTDGFTVPGLPVCTVNDNVGLGNNWVTTGADFGAGYFDEHLTYVFNANTANTWFITKPVALTAGTTYRIQYLYGGSSEFTFITNRMEVRYGTVGTGAGLAGAIQLDNHPEIKSSPESNIVHFTAPTTDTYYFGFRAYSAASNGSMYLDDVFVDFSSCLRPTGLTAPAVLVSFNNATITWTAPTPSPTAGYAYYFNTTGVAPTNSTPASGTVPAGTTLTSIPGLSPNTAYFVWVRSICGPVEFGEWSASTTFTTLPAPPVYCIPAGTSVDGQGITNVTFGSINNTTGNEAATNFYGNYSGLTTNVAQGATVPVAITFNTAPFDYNTHIWVDWNNDGDFFDAGELVYTGLSGTTNPSVLNASFTVPLTQPLGPRRMRIGGTDFGPFANPCRTDSWQSYEDYTINVIVAPPALTLSQTTMPAQCGLTNSPVVTITSNVTDFDVYTWTPSAGVTGNPVSGYTFNTSTTTTFILTASQTSGSFSTNTVSFTYTANETPTPITIATPNGTASCTNGPAIQLNAAGGIVSNITVFGENFNSGLGLFTTTNASTGGSNTAAPAWTVRPSGYNTGNIWNTSLVSNDNTSFVLSNSDAQGSGSPSVTRTTLVSPPIDLTSYTSATLNFFHYFRYIGTLDFAYVQVTTNGGGTWTNLVQYTSTQGTPTNFAQAFLNLNPYVGNTIQIRFNYQSNWGWGWAVDNFRVLGSASSAIVWTPAAGLYTNAAATVPYVAGTGTSVVYAMPTADTVYTATATAPGPTFCVSTATVPVVVTPQVGGTLSANQVSCNTASFTPITLSGHVGNIIRWEYATDAAFTVGVTPIANTTTTLTPAQFGTFTTVRYFRAVVGAGVCNPVYSTVSSVSYNTTILTGTNTWSDGLPDITKRVIIAGNYTASSNFSACSVQVLTGATLLVQSGVTLTVENEFVVDGPSLPSTVVFENNASLVQLTNAVNTGSIRYERNTTPVVSNDYTYWSSPVQNQTLGTFSPTTPANRFYVFNNATYSWQTISTASVMEAARGYIIRAPGTFSATVPAVFTGGFYGVPHNGPYSRSITVAGLQNRNLLGNPYPSAIDADLLYAANTTVLQGNFFFWTHNTPITANVYNANDYAAYNATGGTGTAATTTGVNTSIPNGNIAAGQAFFVQGLASGTVNFDNTMRLTGLNNLFFRSANAPQVNVVEKHRMWLNIINQQGAYKQMLLGYVQGATNALDNGFDAEVTEAGNVVSLYSLNATKKLTIQGRALPFDINDEVPLGFRTTIPGNFAIELENFDGLFAEGQTIYLEDKWLNIVHNLNEGNYNFTTEVGTFDDRFEVQFVDETLSLNNPIEASNAIVVYKNNATIFVNSGSLAMKDVRLFDVRGRLITEKTGINGTEVNFANLNVANQLILVQITTLEGSVVTKKVAY</sequence>
<dbReference type="InterPro" id="IPR036116">
    <property type="entry name" value="FN3_sf"/>
</dbReference>
<evidence type="ECO:0000259" key="2">
    <source>
        <dbReference type="PROSITE" id="PS50853"/>
    </source>
</evidence>
<dbReference type="InterPro" id="IPR013320">
    <property type="entry name" value="ConA-like_dom_sf"/>
</dbReference>
<dbReference type="InterPro" id="IPR045474">
    <property type="entry name" value="GEVED"/>
</dbReference>
<organism evidence="3 4">
    <name type="scientific">Flavobacterium lacus</name>
    <dbReference type="NCBI Taxonomy" id="1353778"/>
    <lineage>
        <taxon>Bacteria</taxon>
        <taxon>Pseudomonadati</taxon>
        <taxon>Bacteroidota</taxon>
        <taxon>Flavobacteriia</taxon>
        <taxon>Flavobacteriales</taxon>
        <taxon>Flavobacteriaceae</taxon>
        <taxon>Flavobacterium</taxon>
    </lineage>
</organism>
<dbReference type="GO" id="GO:0004553">
    <property type="term" value="F:hydrolase activity, hydrolyzing O-glycosyl compounds"/>
    <property type="evidence" value="ECO:0007669"/>
    <property type="project" value="UniProtKB-ARBA"/>
</dbReference>
<dbReference type="RefSeq" id="WP_181456976.1">
    <property type="nucleotide sequence ID" value="NZ_QLSV01000024.1"/>
</dbReference>